<dbReference type="Gene3D" id="2.160.20.10">
    <property type="entry name" value="Single-stranded right-handed beta-helix, Pectin lyase-like"/>
    <property type="match status" value="1"/>
</dbReference>
<dbReference type="InterPro" id="IPR012334">
    <property type="entry name" value="Pectin_lyas_fold"/>
</dbReference>
<keyword evidence="2" id="KW-1185">Reference proteome</keyword>
<dbReference type="EMBL" id="FZOY01000010">
    <property type="protein sequence ID" value="SNT32515.1"/>
    <property type="molecule type" value="Genomic_DNA"/>
</dbReference>
<dbReference type="InterPro" id="IPR011049">
    <property type="entry name" value="Serralysin-like_metalloprot_C"/>
</dbReference>
<dbReference type="OrthoDB" id="7786102at2"/>
<dbReference type="InterPro" id="IPR001343">
    <property type="entry name" value="Hemolysn_Ca-bd"/>
</dbReference>
<dbReference type="Pfam" id="PF00353">
    <property type="entry name" value="HemolysinCabind"/>
    <property type="match status" value="1"/>
</dbReference>
<dbReference type="AlphaFoldDB" id="A0A239LQ71"/>
<dbReference type="Proteomes" id="UP000198426">
    <property type="component" value="Unassembled WGS sequence"/>
</dbReference>
<accession>A0A239LQ71</accession>
<dbReference type="InterPro" id="IPR011050">
    <property type="entry name" value="Pectin_lyase_fold/virulence"/>
</dbReference>
<reference evidence="1 2" key="1">
    <citation type="submission" date="2017-06" db="EMBL/GenBank/DDBJ databases">
        <authorList>
            <person name="Kim H.J."/>
            <person name="Triplett B.A."/>
        </authorList>
    </citation>
    <scope>NUCLEOTIDE SEQUENCE [LARGE SCALE GENOMIC DNA]</scope>
    <source>
        <strain evidence="1 2">DSM 29339</strain>
    </source>
</reference>
<dbReference type="SUPFAM" id="SSF51120">
    <property type="entry name" value="beta-Roll"/>
    <property type="match status" value="1"/>
</dbReference>
<proteinExistence type="predicted"/>
<name>A0A239LQ71_9RHOB</name>
<evidence type="ECO:0000313" key="2">
    <source>
        <dbReference type="Proteomes" id="UP000198426"/>
    </source>
</evidence>
<protein>
    <submittedName>
        <fullName evidence="1">Uncharacterized protein</fullName>
    </submittedName>
</protein>
<organism evidence="1 2">
    <name type="scientific">Tropicimonas sediminicola</name>
    <dbReference type="NCBI Taxonomy" id="1031541"/>
    <lineage>
        <taxon>Bacteria</taxon>
        <taxon>Pseudomonadati</taxon>
        <taxon>Pseudomonadota</taxon>
        <taxon>Alphaproteobacteria</taxon>
        <taxon>Rhodobacterales</taxon>
        <taxon>Roseobacteraceae</taxon>
        <taxon>Tropicimonas</taxon>
    </lineage>
</organism>
<evidence type="ECO:0000313" key="1">
    <source>
        <dbReference type="EMBL" id="SNT32515.1"/>
    </source>
</evidence>
<gene>
    <name evidence="1" type="ORF">SAMN05421757_110171</name>
</gene>
<sequence>MLTLDEAIPTGSLAAILDAIAPDTILRYGTFDSPTIFIADDDGHEAAEVYDVALGESLRIVNDGLTGSRTLRLETGHGIEAGDQIWITSEIAADPAEYPGIDDWGGTVTVSFLVTVERVGGNSIALEERLPFDLDAGSLAVQTVESVEAGSFTGFSSDETSGAGQEPGAGDVIDVAAGTSLVDLQEIVDNAADGSVIRLEAGTYTFDAALEITRSNITLEGAGTGETIIVATAASAGAPTIQVGPSIYNADLGDPIALTETAAAGSSTLRLESGHGLEVGDRIWISRENTEAYFEEIGDTEWQEDAALRTFLVEVANVGGNSVSLTEALPFEFTPSESTVQTIGMLDDVSISGITLANTYGTSDPSDFSNTINAETRAVALSVSGTDGLSLSDIEISEAASHGFALAKTINAEVDNLWVHGAQNKGSGGNGYALWIRDVYHSAFTNLTLEDSRHGVLFSSYTSATDNYVHVSSTNRDINFHGGQDQDNVVVVDALVREGEEQAYLGTTLFINEGESYGAPTDPEANEVSFAYVVGTVRQDLIYADDGGAEIHSSEAADTIYTAAGDDFVFAESGHDMLYASAGDDFFDGGSGSDTLIFDAAASGYAISATADGVKIANWAGTTEAVDIETFIFDGMTYSESDLIG</sequence>
<dbReference type="RefSeq" id="WP_089235099.1">
    <property type="nucleotide sequence ID" value="NZ_FZOY01000010.1"/>
</dbReference>
<dbReference type="GO" id="GO:0005509">
    <property type="term" value="F:calcium ion binding"/>
    <property type="evidence" value="ECO:0007669"/>
    <property type="project" value="InterPro"/>
</dbReference>
<dbReference type="SUPFAM" id="SSF51126">
    <property type="entry name" value="Pectin lyase-like"/>
    <property type="match status" value="1"/>
</dbReference>
<dbReference type="Gene3D" id="2.150.10.10">
    <property type="entry name" value="Serralysin-like metalloprotease, C-terminal"/>
    <property type="match status" value="1"/>
</dbReference>